<gene>
    <name evidence="3" type="ORF">NCTC10684_02514</name>
</gene>
<dbReference type="PANTHER" id="PTHR12126">
    <property type="entry name" value="NADH-UBIQUINONE OXIDOREDUCTASE 39 KDA SUBUNIT-RELATED"/>
    <property type="match status" value="1"/>
</dbReference>
<proteinExistence type="predicted"/>
<dbReference type="PANTHER" id="PTHR12126:SF11">
    <property type="entry name" value="NADH DEHYDROGENASE [UBIQUINONE] 1 ALPHA SUBCOMPLEX SUBUNIT 9, MITOCHONDRIAL"/>
    <property type="match status" value="1"/>
</dbReference>
<dbReference type="InterPro" id="IPR036291">
    <property type="entry name" value="NAD(P)-bd_dom_sf"/>
</dbReference>
<dbReference type="InterPro" id="IPR025695">
    <property type="entry name" value="DoxX-like"/>
</dbReference>
<dbReference type="Pfam" id="PF13781">
    <property type="entry name" value="DoxX_3"/>
    <property type="match status" value="1"/>
</dbReference>
<keyword evidence="1" id="KW-0472">Membrane</keyword>
<keyword evidence="1" id="KW-0812">Transmembrane</keyword>
<protein>
    <submittedName>
        <fullName evidence="3">Short chain dehydrogenase</fullName>
    </submittedName>
</protein>
<dbReference type="AlphaFoldDB" id="A0A380WJV0"/>
<dbReference type="InterPro" id="IPR016040">
    <property type="entry name" value="NAD(P)-bd_dom"/>
</dbReference>
<dbReference type="OrthoDB" id="5377001at2"/>
<accession>A0A380WJV0</accession>
<dbReference type="Pfam" id="PF13460">
    <property type="entry name" value="NAD_binding_10"/>
    <property type="match status" value="1"/>
</dbReference>
<dbReference type="InterPro" id="IPR051207">
    <property type="entry name" value="ComplexI_NDUFA9_subunit"/>
</dbReference>
<sequence>MRVLILGGNGFIGTAVARSLAARGHLVVALARNTEIAARRHPDIDWVKADLARLSRREDWLPLLEGVDAVVNCAGALQDGPRDDVTAVQFSAMSALYQTASPRLIVQISARTDDVAANSPFFATKRQADAALRDSGLAFVILRPAIVIGRAAHGGSALLRALAAFPLITPLVFGDSRMQFVSLEDVASAVADALSGDIAAGSDLDLAAPQSMTLAQAIARHRQWLGLPPARPLALPGIIAKIVSGAADLLGRFGWRSPLRSTALEIAAGGVGGHATDAGRNLRSLDQTLATNPAGVQELWFARLYLLKPLVLGTLCLFWLLSGLVALLRFDASSAHLAAAGAPVALAQAITLATSLADIALGIGLAIRRCAKPALNGMIALSLAYLASATMLAPDLWADPLGPLVKVLPSIVLALVALATLDER</sequence>
<evidence type="ECO:0000256" key="1">
    <source>
        <dbReference type="SAM" id="Phobius"/>
    </source>
</evidence>
<dbReference type="SUPFAM" id="SSF51735">
    <property type="entry name" value="NAD(P)-binding Rossmann-fold domains"/>
    <property type="match status" value="1"/>
</dbReference>
<dbReference type="RefSeq" id="WP_115731476.1">
    <property type="nucleotide sequence ID" value="NZ_BAAAVY010000002.1"/>
</dbReference>
<dbReference type="Gene3D" id="3.40.50.720">
    <property type="entry name" value="NAD(P)-binding Rossmann-like Domain"/>
    <property type="match status" value="1"/>
</dbReference>
<feature type="transmembrane region" description="Helical" evidence="1">
    <location>
        <begin position="374"/>
        <end position="392"/>
    </location>
</feature>
<name>A0A380WJV0_AMIAI</name>
<keyword evidence="1" id="KW-1133">Transmembrane helix</keyword>
<reference evidence="3 4" key="1">
    <citation type="submission" date="2018-06" db="EMBL/GenBank/DDBJ databases">
        <authorList>
            <consortium name="Pathogen Informatics"/>
            <person name="Doyle S."/>
        </authorList>
    </citation>
    <scope>NUCLEOTIDE SEQUENCE [LARGE SCALE GENOMIC DNA]</scope>
    <source>
        <strain evidence="3 4">NCTC10684</strain>
    </source>
</reference>
<feature type="transmembrane region" description="Helical" evidence="1">
    <location>
        <begin position="310"/>
        <end position="330"/>
    </location>
</feature>
<organism evidence="3 4">
    <name type="scientific">Aminobacter aminovorans</name>
    <name type="common">Chelatobacter heintzii</name>
    <dbReference type="NCBI Taxonomy" id="83263"/>
    <lineage>
        <taxon>Bacteria</taxon>
        <taxon>Pseudomonadati</taxon>
        <taxon>Pseudomonadota</taxon>
        <taxon>Alphaproteobacteria</taxon>
        <taxon>Hyphomicrobiales</taxon>
        <taxon>Phyllobacteriaceae</taxon>
        <taxon>Aminobacter</taxon>
    </lineage>
</organism>
<evidence type="ECO:0000259" key="2">
    <source>
        <dbReference type="Pfam" id="PF13460"/>
    </source>
</evidence>
<feature type="transmembrane region" description="Helical" evidence="1">
    <location>
        <begin position="342"/>
        <end position="367"/>
    </location>
</feature>
<feature type="domain" description="NAD(P)-binding" evidence="2">
    <location>
        <begin position="7"/>
        <end position="194"/>
    </location>
</feature>
<dbReference type="EMBL" id="UFSM01000001">
    <property type="protein sequence ID" value="SUU89279.1"/>
    <property type="molecule type" value="Genomic_DNA"/>
</dbReference>
<evidence type="ECO:0000313" key="4">
    <source>
        <dbReference type="Proteomes" id="UP000254701"/>
    </source>
</evidence>
<dbReference type="GO" id="GO:0044877">
    <property type="term" value="F:protein-containing complex binding"/>
    <property type="evidence" value="ECO:0007669"/>
    <property type="project" value="TreeGrafter"/>
</dbReference>
<dbReference type="Proteomes" id="UP000254701">
    <property type="component" value="Unassembled WGS sequence"/>
</dbReference>
<evidence type="ECO:0000313" key="3">
    <source>
        <dbReference type="EMBL" id="SUU89279.1"/>
    </source>
</evidence>
<feature type="transmembrane region" description="Helical" evidence="1">
    <location>
        <begin position="404"/>
        <end position="421"/>
    </location>
</feature>